<dbReference type="RefSeq" id="WP_023211425.1">
    <property type="nucleotide sequence ID" value="NC_015519.1"/>
</dbReference>
<name>U4Q8E2_TEPAE</name>
<evidence type="ECO:0000313" key="2">
    <source>
        <dbReference type="Proteomes" id="UP000010802"/>
    </source>
</evidence>
<dbReference type="Proteomes" id="UP000010802">
    <property type="component" value="Chromosome"/>
</dbReference>
<keyword evidence="2" id="KW-1185">Reference proteome</keyword>
<dbReference type="HOGENOM" id="CLU_038913_3_0_9"/>
<reference evidence="2" key="1">
    <citation type="journal article" date="2013" name="Genome Announc.">
        <title>First genome sequence of a syntrophic acetate-oxidizing bacterium, Tepidanaerobacter acetatoxydans strain Re1.</title>
        <authorList>
            <person name="Manzoor S."/>
            <person name="Bongcam-Rudloff E."/>
            <person name="Schnurer A."/>
            <person name="Muller B."/>
        </authorList>
    </citation>
    <scope>NUCLEOTIDE SEQUENCE [LARGE SCALE GENOMIC DNA]</scope>
    <source>
        <strain evidence="2">Re1</strain>
    </source>
</reference>
<dbReference type="eggNOG" id="COG3064">
    <property type="taxonomic scope" value="Bacteria"/>
</dbReference>
<gene>
    <name evidence="1" type="ordered locus">TEPIRE1_1023</name>
</gene>
<protein>
    <submittedName>
        <fullName evidence="1">Uncharacterized protein</fullName>
    </submittedName>
</protein>
<sequence>MNREVLYNEIWEISAAGTARKYNIPYSELLRLCKEKQIPIPPSGYWTKLSFGKSVEKIQLPEHPEKEVILPTDNHGIKASNGSIRSENADLINEEHKEIETEDMEAKTVIEAESNGEKSTTEITEKSDEMSLEYSGASDNFNVYNREKLYEEVWDKPVVQVAAAYGVSDVMIHKICKSLDIPVPSRGYWARVRAGEKLKKTPLPAKEGVNQIIGYKTYKEVKVIKEQSLDFLPEDERQKVLLAAEQIQLTDYKEKLHKKIREYHPEVREWNKNDKKEEKAQKGFRNYSTPPPFLAGVISSETLPRIHRILDTLYRQIELLGGSVNDDLSLIIRNERVTLKVFEGQDEVKHELTRQEAQELVVYEDAIRHKKWASKPNIRKYDYIFNGKLKVSILNNKYFRDSEKVKIESQLGDMLIDLYEQSEVVKKKREADEEAQRKREEDIRIREEREKLYSEEADKIAKLTNIAQDLNWLVKLEFI</sequence>
<dbReference type="AlphaFoldDB" id="U4Q8E2"/>
<accession>U4Q8E2</accession>
<evidence type="ECO:0000313" key="1">
    <source>
        <dbReference type="EMBL" id="CDI40548.1"/>
    </source>
</evidence>
<dbReference type="EMBL" id="HF563609">
    <property type="protein sequence ID" value="CDI40548.1"/>
    <property type="molecule type" value="Genomic_DNA"/>
</dbReference>
<proteinExistence type="predicted"/>
<organism evidence="1 2">
    <name type="scientific">Tepidanaerobacter acetatoxydans (strain DSM 21804 / JCM 16047 / Re1)</name>
    <dbReference type="NCBI Taxonomy" id="1209989"/>
    <lineage>
        <taxon>Bacteria</taxon>
        <taxon>Bacillati</taxon>
        <taxon>Bacillota</taxon>
        <taxon>Clostridia</taxon>
        <taxon>Thermosediminibacterales</taxon>
        <taxon>Tepidanaerobacteraceae</taxon>
        <taxon>Tepidanaerobacter</taxon>
    </lineage>
</organism>
<dbReference type="KEGG" id="tae:TepiRe1_1023"/>